<keyword evidence="5" id="KW-0539">Nucleus</keyword>
<evidence type="ECO:0000256" key="6">
    <source>
        <dbReference type="SAM" id="Coils"/>
    </source>
</evidence>
<protein>
    <submittedName>
        <fullName evidence="8">Uncharacterized protein</fullName>
    </submittedName>
</protein>
<dbReference type="InterPro" id="IPR038753">
    <property type="entry name" value="NFKBIL1"/>
</dbReference>
<keyword evidence="3" id="KW-0677">Repeat</keyword>
<evidence type="ECO:0000313" key="9">
    <source>
        <dbReference type="Proteomes" id="UP000772434"/>
    </source>
</evidence>
<evidence type="ECO:0000256" key="4">
    <source>
        <dbReference type="ARBA" id="ARBA00023043"/>
    </source>
</evidence>
<keyword evidence="9" id="KW-1185">Reference proteome</keyword>
<dbReference type="PANTHER" id="PTHR15263:SF1">
    <property type="entry name" value="NF-KAPPA-B INHIBITOR-LIKE PROTEIN 1"/>
    <property type="match status" value="1"/>
</dbReference>
<accession>A0A9P5PYA8</accession>
<evidence type="ECO:0000256" key="7">
    <source>
        <dbReference type="SAM" id="MobiDB-lite"/>
    </source>
</evidence>
<evidence type="ECO:0000256" key="2">
    <source>
        <dbReference type="ARBA" id="ARBA00022553"/>
    </source>
</evidence>
<feature type="region of interest" description="Disordered" evidence="7">
    <location>
        <begin position="286"/>
        <end position="314"/>
    </location>
</feature>
<feature type="compositionally biased region" description="Basic residues" evidence="7">
    <location>
        <begin position="17"/>
        <end position="30"/>
    </location>
</feature>
<dbReference type="Proteomes" id="UP000772434">
    <property type="component" value="Unassembled WGS sequence"/>
</dbReference>
<sequence length="367" mass="42805">MPKLHLKRTPEEEAARRLRKREKKDAKRQRRGADDHGSKRRRTDEYGEFDDEEPVPGPSNYKPDLDTIRADMEEQRFREKMSMAFEDDERLDSIEARFNSFTHIPIHWGGSNVKRRIHYEEDELLKMDPMTMDDEEYTEYIRMGMYRKTHAQEITEKERQKAERAAKRAHEKAIRAETERLDKLAAAERRARKQQKDIQRLEQIRSDYNDRWKLLLSAAQPADSLEEPNLGFDDIPWPILHSHRQKLDKKSASTPSGAVLSLDDFTNDAIANFLFTSTDPDAISQSIGIGNSQAQSSASEQRRAGTSNDIDKIKKNRKDKLRETFLRFHPDKFEGRLMARVRPDEKDMVRRALGVVVRVLNDLMGQG</sequence>
<dbReference type="OrthoDB" id="412109at2759"/>
<comment type="subcellular location">
    <subcellularLocation>
        <location evidence="1">Nucleus</location>
    </subcellularLocation>
</comment>
<dbReference type="GO" id="GO:0005634">
    <property type="term" value="C:nucleus"/>
    <property type="evidence" value="ECO:0007669"/>
    <property type="project" value="UniProtKB-SubCell"/>
</dbReference>
<evidence type="ECO:0000313" key="8">
    <source>
        <dbReference type="EMBL" id="KAF9071636.1"/>
    </source>
</evidence>
<proteinExistence type="predicted"/>
<evidence type="ECO:0000256" key="5">
    <source>
        <dbReference type="ARBA" id="ARBA00023242"/>
    </source>
</evidence>
<gene>
    <name evidence="8" type="ORF">BDP27DRAFT_1321648</name>
</gene>
<evidence type="ECO:0000256" key="1">
    <source>
        <dbReference type="ARBA" id="ARBA00004123"/>
    </source>
</evidence>
<keyword evidence="4" id="KW-0040">ANK repeat</keyword>
<feature type="compositionally biased region" description="Basic and acidic residues" evidence="7">
    <location>
        <begin position="31"/>
        <end position="45"/>
    </location>
</feature>
<feature type="region of interest" description="Disordered" evidence="7">
    <location>
        <begin position="1"/>
        <end position="67"/>
    </location>
</feature>
<dbReference type="PANTHER" id="PTHR15263">
    <property type="entry name" value="I-KAPPA-B-LIKE PROTEIN IKBL"/>
    <property type="match status" value="1"/>
</dbReference>
<organism evidence="8 9">
    <name type="scientific">Rhodocollybia butyracea</name>
    <dbReference type="NCBI Taxonomy" id="206335"/>
    <lineage>
        <taxon>Eukaryota</taxon>
        <taxon>Fungi</taxon>
        <taxon>Dikarya</taxon>
        <taxon>Basidiomycota</taxon>
        <taxon>Agaricomycotina</taxon>
        <taxon>Agaricomycetes</taxon>
        <taxon>Agaricomycetidae</taxon>
        <taxon>Agaricales</taxon>
        <taxon>Marasmiineae</taxon>
        <taxon>Omphalotaceae</taxon>
        <taxon>Rhodocollybia</taxon>
    </lineage>
</organism>
<feature type="coiled-coil region" evidence="6">
    <location>
        <begin position="152"/>
        <end position="211"/>
    </location>
</feature>
<dbReference type="AlphaFoldDB" id="A0A9P5PYA8"/>
<keyword evidence="6" id="KW-0175">Coiled coil</keyword>
<dbReference type="GO" id="GO:0043124">
    <property type="term" value="P:negative regulation of canonical NF-kappaB signal transduction"/>
    <property type="evidence" value="ECO:0007669"/>
    <property type="project" value="InterPro"/>
</dbReference>
<comment type="caution">
    <text evidence="8">The sequence shown here is derived from an EMBL/GenBank/DDBJ whole genome shotgun (WGS) entry which is preliminary data.</text>
</comment>
<reference evidence="8" key="1">
    <citation type="submission" date="2020-11" db="EMBL/GenBank/DDBJ databases">
        <authorList>
            <consortium name="DOE Joint Genome Institute"/>
            <person name="Ahrendt S."/>
            <person name="Riley R."/>
            <person name="Andreopoulos W."/>
            <person name="Labutti K."/>
            <person name="Pangilinan J."/>
            <person name="Ruiz-Duenas F.J."/>
            <person name="Barrasa J.M."/>
            <person name="Sanchez-Garcia M."/>
            <person name="Camarero S."/>
            <person name="Miyauchi S."/>
            <person name="Serrano A."/>
            <person name="Linde D."/>
            <person name="Babiker R."/>
            <person name="Drula E."/>
            <person name="Ayuso-Fernandez I."/>
            <person name="Pacheco R."/>
            <person name="Padilla G."/>
            <person name="Ferreira P."/>
            <person name="Barriuso J."/>
            <person name="Kellner H."/>
            <person name="Castanera R."/>
            <person name="Alfaro M."/>
            <person name="Ramirez L."/>
            <person name="Pisabarro A.G."/>
            <person name="Kuo A."/>
            <person name="Tritt A."/>
            <person name="Lipzen A."/>
            <person name="He G."/>
            <person name="Yan M."/>
            <person name="Ng V."/>
            <person name="Cullen D."/>
            <person name="Martin F."/>
            <person name="Rosso M.-N."/>
            <person name="Henrissat B."/>
            <person name="Hibbett D."/>
            <person name="Martinez A.T."/>
            <person name="Grigoriev I.V."/>
        </authorList>
    </citation>
    <scope>NUCLEOTIDE SEQUENCE</scope>
    <source>
        <strain evidence="8">AH 40177</strain>
    </source>
</reference>
<name>A0A9P5PYA8_9AGAR</name>
<evidence type="ECO:0000256" key="3">
    <source>
        <dbReference type="ARBA" id="ARBA00022737"/>
    </source>
</evidence>
<keyword evidence="2" id="KW-0597">Phosphoprotein</keyword>
<dbReference type="EMBL" id="JADNRY010000030">
    <property type="protein sequence ID" value="KAF9071636.1"/>
    <property type="molecule type" value="Genomic_DNA"/>
</dbReference>